<dbReference type="OrthoDB" id="9801163at2"/>
<keyword evidence="10" id="KW-1185">Reference proteome</keyword>
<protein>
    <submittedName>
        <fullName evidence="9">Carbohydrate ABC transporter membrane protein 2 (CUT1 family)</fullName>
    </submittedName>
</protein>
<dbReference type="InterPro" id="IPR000515">
    <property type="entry name" value="MetI-like"/>
</dbReference>
<dbReference type="CDD" id="cd06261">
    <property type="entry name" value="TM_PBP2"/>
    <property type="match status" value="1"/>
</dbReference>
<feature type="transmembrane region" description="Helical" evidence="7">
    <location>
        <begin position="265"/>
        <end position="285"/>
    </location>
</feature>
<feature type="transmembrane region" description="Helical" evidence="7">
    <location>
        <begin position="81"/>
        <end position="104"/>
    </location>
</feature>
<keyword evidence="3" id="KW-1003">Cell membrane</keyword>
<feature type="transmembrane region" description="Helical" evidence="7">
    <location>
        <begin position="116"/>
        <end position="137"/>
    </location>
</feature>
<dbReference type="SUPFAM" id="SSF161098">
    <property type="entry name" value="MetI-like"/>
    <property type="match status" value="1"/>
</dbReference>
<dbReference type="AlphaFoldDB" id="A0A2S6HP46"/>
<evidence type="ECO:0000313" key="10">
    <source>
        <dbReference type="Proteomes" id="UP000237749"/>
    </source>
</evidence>
<dbReference type="PROSITE" id="PS50928">
    <property type="entry name" value="ABC_TM1"/>
    <property type="match status" value="1"/>
</dbReference>
<comment type="similarity">
    <text evidence="7">Belongs to the binding-protein-dependent transport system permease family.</text>
</comment>
<keyword evidence="6 7" id="KW-0472">Membrane</keyword>
<dbReference type="EMBL" id="PTJA01000010">
    <property type="protein sequence ID" value="PPK79321.1"/>
    <property type="molecule type" value="Genomic_DNA"/>
</dbReference>
<dbReference type="Gene3D" id="1.10.3720.10">
    <property type="entry name" value="MetI-like"/>
    <property type="match status" value="1"/>
</dbReference>
<keyword evidence="2 7" id="KW-0813">Transport</keyword>
<evidence type="ECO:0000256" key="6">
    <source>
        <dbReference type="ARBA" id="ARBA00023136"/>
    </source>
</evidence>
<dbReference type="PANTHER" id="PTHR43744:SF9">
    <property type="entry name" value="POLYGALACTURONAN_RHAMNOGALACTURONAN TRANSPORT SYSTEM PERMEASE PROTEIN YTCP"/>
    <property type="match status" value="1"/>
</dbReference>
<dbReference type="GO" id="GO:0005886">
    <property type="term" value="C:plasma membrane"/>
    <property type="evidence" value="ECO:0007669"/>
    <property type="project" value="UniProtKB-SubCell"/>
</dbReference>
<keyword evidence="5 7" id="KW-1133">Transmembrane helix</keyword>
<reference evidence="9 10" key="1">
    <citation type="submission" date="2018-02" db="EMBL/GenBank/DDBJ databases">
        <title>Genomic Encyclopedia of Archaeal and Bacterial Type Strains, Phase II (KMG-II): from individual species to whole genera.</title>
        <authorList>
            <person name="Goeker M."/>
        </authorList>
    </citation>
    <scope>NUCLEOTIDE SEQUENCE [LARGE SCALE GENOMIC DNA]</scope>
    <source>
        <strain evidence="9 10">DSM 3808</strain>
    </source>
</reference>
<dbReference type="GO" id="GO:0055085">
    <property type="term" value="P:transmembrane transport"/>
    <property type="evidence" value="ECO:0007669"/>
    <property type="project" value="InterPro"/>
</dbReference>
<feature type="transmembrane region" description="Helical" evidence="7">
    <location>
        <begin position="149"/>
        <end position="169"/>
    </location>
</feature>
<feature type="transmembrane region" description="Helical" evidence="7">
    <location>
        <begin position="20"/>
        <end position="42"/>
    </location>
</feature>
<keyword evidence="4 7" id="KW-0812">Transmembrane</keyword>
<dbReference type="InterPro" id="IPR035906">
    <property type="entry name" value="MetI-like_sf"/>
</dbReference>
<feature type="domain" description="ABC transmembrane type-1" evidence="8">
    <location>
        <begin position="81"/>
        <end position="285"/>
    </location>
</feature>
<evidence type="ECO:0000259" key="8">
    <source>
        <dbReference type="PROSITE" id="PS50928"/>
    </source>
</evidence>
<evidence type="ECO:0000256" key="1">
    <source>
        <dbReference type="ARBA" id="ARBA00004651"/>
    </source>
</evidence>
<evidence type="ECO:0000256" key="3">
    <source>
        <dbReference type="ARBA" id="ARBA00022475"/>
    </source>
</evidence>
<name>A0A2S6HP46_9FIRM</name>
<organism evidence="9 10">
    <name type="scientific">Lacrimispora xylanisolvens</name>
    <dbReference type="NCBI Taxonomy" id="384636"/>
    <lineage>
        <taxon>Bacteria</taxon>
        <taxon>Bacillati</taxon>
        <taxon>Bacillota</taxon>
        <taxon>Clostridia</taxon>
        <taxon>Lachnospirales</taxon>
        <taxon>Lachnospiraceae</taxon>
        <taxon>Lacrimispora</taxon>
    </lineage>
</organism>
<proteinExistence type="inferred from homology"/>
<comment type="caution">
    <text evidence="9">The sequence shown here is derived from an EMBL/GenBank/DDBJ whole genome shotgun (WGS) entry which is preliminary data.</text>
</comment>
<sequence length="300" mass="33408">MANTKTIKIKRSPGDQLVQVIIYILVGGFALATLLPFVYIVAGSFATERELTERAFFVFPHTLSLNAYQYIFKTGDAVKGIINSVFVTTVGVIINMTLSATLAYPLSRPYFKGRTFFTNMVIITMLFTGGMVPTYMLVANVLHLKNSYWALWLPGAINPFNMLIIKNYFQGLPSELEEAARMDGCNDGEIFVKIILPLSKPVLASVALFYAVTHWNSYFNAMMYISDSSKEVIQIVLRRIIFLTSKVANESSFDWGAFGMPPQKAVKMATTVVATIPILCIYPFVQKYFTQGVMVGSVKG</sequence>
<comment type="subcellular location">
    <subcellularLocation>
        <location evidence="1 7">Cell membrane</location>
        <topology evidence="1 7">Multi-pass membrane protein</topology>
    </subcellularLocation>
</comment>
<gene>
    <name evidence="9" type="ORF">BXY41_11039</name>
</gene>
<feature type="transmembrane region" description="Helical" evidence="7">
    <location>
        <begin position="190"/>
        <end position="212"/>
    </location>
</feature>
<accession>A0A2S6HP46</accession>
<dbReference type="Proteomes" id="UP000237749">
    <property type="component" value="Unassembled WGS sequence"/>
</dbReference>
<evidence type="ECO:0000256" key="4">
    <source>
        <dbReference type="ARBA" id="ARBA00022692"/>
    </source>
</evidence>
<evidence type="ECO:0000256" key="7">
    <source>
        <dbReference type="RuleBase" id="RU363032"/>
    </source>
</evidence>
<dbReference type="PANTHER" id="PTHR43744">
    <property type="entry name" value="ABC TRANSPORTER PERMEASE PROTEIN MG189-RELATED-RELATED"/>
    <property type="match status" value="1"/>
</dbReference>
<evidence type="ECO:0000256" key="5">
    <source>
        <dbReference type="ARBA" id="ARBA00022989"/>
    </source>
</evidence>
<evidence type="ECO:0000313" key="9">
    <source>
        <dbReference type="EMBL" id="PPK79321.1"/>
    </source>
</evidence>
<dbReference type="RefSeq" id="WP_104438196.1">
    <property type="nucleotide sequence ID" value="NZ_PTJA01000010.1"/>
</dbReference>
<dbReference type="Pfam" id="PF00528">
    <property type="entry name" value="BPD_transp_1"/>
    <property type="match status" value="1"/>
</dbReference>
<evidence type="ECO:0000256" key="2">
    <source>
        <dbReference type="ARBA" id="ARBA00022448"/>
    </source>
</evidence>